<sequence length="367" mass="40149">MYPLLSIFGAAALFDQVWSAPAPQNFPGEVSPQDPRFTYYPFDTPLTGPCDLTTGPDGAIWSSNFITNTIGRVDPVTGEVTEYQVPSVNLPNPRLGDLGGRAGFSCVIQPGSDGFLYAASGIRNELIKINPTTKDIKVFRPPSTGELPSVIGNLEPFNDMWRGPEGMLYTQTTANVISYFTYDTEEFIDFRPPTPLAGPLGIYIASDGYAWFCEFFANKVGRLDFNTGEIIEYDIPIPLSSCAVIRAETSDAEGTYVWFTAFTGNYNGRVNIQTGEIKAFPSTSLLSFPTENTVDGEGNVWFSTATRNSVNKLNPNTGEITSVKQPGTLIEAPISVDPRVNIAVHYGPGNAIWFTELARNRIGRFQL</sequence>
<keyword evidence="3" id="KW-1185">Reference proteome</keyword>
<dbReference type="Proteomes" id="UP000664132">
    <property type="component" value="Unassembled WGS sequence"/>
</dbReference>
<dbReference type="PANTHER" id="PTHR40274:SF3">
    <property type="entry name" value="VIRGINIAMYCIN B LYASE"/>
    <property type="match status" value="1"/>
</dbReference>
<evidence type="ECO:0000256" key="1">
    <source>
        <dbReference type="SAM" id="SignalP"/>
    </source>
</evidence>
<dbReference type="Pfam" id="PF24684">
    <property type="entry name" value="Vgb_lyase"/>
    <property type="match status" value="1"/>
</dbReference>
<feature type="chain" id="PRO_5034653564" description="NHL repeat-containing protein" evidence="1">
    <location>
        <begin position="20"/>
        <end position="367"/>
    </location>
</feature>
<dbReference type="AlphaFoldDB" id="A0A8H7T6Y2"/>
<dbReference type="SUPFAM" id="SSF101898">
    <property type="entry name" value="NHL repeat"/>
    <property type="match status" value="1"/>
</dbReference>
<dbReference type="EMBL" id="JAFJYH010000306">
    <property type="protein sequence ID" value="KAG4413582.1"/>
    <property type="molecule type" value="Genomic_DNA"/>
</dbReference>
<keyword evidence="1" id="KW-0732">Signal</keyword>
<dbReference type="InterPro" id="IPR015943">
    <property type="entry name" value="WD40/YVTN_repeat-like_dom_sf"/>
</dbReference>
<reference evidence="2" key="1">
    <citation type="submission" date="2021-02" db="EMBL/GenBank/DDBJ databases">
        <title>Genome sequence Cadophora malorum strain M34.</title>
        <authorList>
            <person name="Stefanovic E."/>
            <person name="Vu D."/>
            <person name="Scully C."/>
            <person name="Dijksterhuis J."/>
            <person name="Roader J."/>
            <person name="Houbraken J."/>
        </authorList>
    </citation>
    <scope>NUCLEOTIDE SEQUENCE</scope>
    <source>
        <strain evidence="2">M34</strain>
    </source>
</reference>
<feature type="signal peptide" evidence="1">
    <location>
        <begin position="1"/>
        <end position="19"/>
    </location>
</feature>
<name>A0A8H7T6Y2_9HELO</name>
<accession>A0A8H7T6Y2</accession>
<dbReference type="Gene3D" id="2.130.10.10">
    <property type="entry name" value="YVTN repeat-like/Quinoprotein amine dehydrogenase"/>
    <property type="match status" value="2"/>
</dbReference>
<dbReference type="InterPro" id="IPR051344">
    <property type="entry name" value="Vgb"/>
</dbReference>
<evidence type="ECO:0000313" key="3">
    <source>
        <dbReference type="Proteomes" id="UP000664132"/>
    </source>
</evidence>
<dbReference type="PANTHER" id="PTHR40274">
    <property type="entry name" value="VIRGINIAMYCIN B LYASE"/>
    <property type="match status" value="1"/>
</dbReference>
<proteinExistence type="predicted"/>
<evidence type="ECO:0000313" key="2">
    <source>
        <dbReference type="EMBL" id="KAG4413582.1"/>
    </source>
</evidence>
<gene>
    <name evidence="2" type="ORF">IFR04_013284</name>
</gene>
<organism evidence="2 3">
    <name type="scientific">Cadophora malorum</name>
    <dbReference type="NCBI Taxonomy" id="108018"/>
    <lineage>
        <taxon>Eukaryota</taxon>
        <taxon>Fungi</taxon>
        <taxon>Dikarya</taxon>
        <taxon>Ascomycota</taxon>
        <taxon>Pezizomycotina</taxon>
        <taxon>Leotiomycetes</taxon>
        <taxon>Helotiales</taxon>
        <taxon>Ploettnerulaceae</taxon>
        <taxon>Cadophora</taxon>
    </lineage>
</organism>
<dbReference type="SUPFAM" id="SSF63829">
    <property type="entry name" value="Calcium-dependent phosphotriesterase"/>
    <property type="match status" value="1"/>
</dbReference>
<dbReference type="OrthoDB" id="3625478at2759"/>
<comment type="caution">
    <text evidence="2">The sequence shown here is derived from an EMBL/GenBank/DDBJ whole genome shotgun (WGS) entry which is preliminary data.</text>
</comment>
<evidence type="ECO:0008006" key="4">
    <source>
        <dbReference type="Google" id="ProtNLM"/>
    </source>
</evidence>
<protein>
    <recommendedName>
        <fullName evidence="4">NHL repeat-containing protein</fullName>
    </recommendedName>
</protein>